<keyword evidence="9" id="KW-1185">Reference proteome</keyword>
<keyword evidence="3 6" id="KW-0812">Transmembrane</keyword>
<feature type="transmembrane region" description="Helical" evidence="6">
    <location>
        <begin position="266"/>
        <end position="286"/>
    </location>
</feature>
<proteinExistence type="predicted"/>
<dbReference type="InterPro" id="IPR020846">
    <property type="entry name" value="MFS_dom"/>
</dbReference>
<comment type="subcellular location">
    <subcellularLocation>
        <location evidence="1">Membrane</location>
        <topology evidence="1">Multi-pass membrane protein</topology>
    </subcellularLocation>
</comment>
<feature type="transmembrane region" description="Helical" evidence="6">
    <location>
        <begin position="355"/>
        <end position="379"/>
    </location>
</feature>
<feature type="domain" description="Major facilitator superfamily (MFS) profile" evidence="7">
    <location>
        <begin position="1"/>
        <end position="448"/>
    </location>
</feature>
<dbReference type="PANTHER" id="PTHR43791:SF85">
    <property type="entry name" value="TRANSPORTER, PUTATIVE (AFU_ORTHOLOGUE AFUA_6G00710)-RELATED"/>
    <property type="match status" value="1"/>
</dbReference>
<dbReference type="FunFam" id="1.20.1250.20:FF:000013">
    <property type="entry name" value="MFS general substrate transporter"/>
    <property type="match status" value="1"/>
</dbReference>
<evidence type="ECO:0000313" key="9">
    <source>
        <dbReference type="Proteomes" id="UP001194468"/>
    </source>
</evidence>
<feature type="transmembrane region" description="Helical" evidence="6">
    <location>
        <begin position="391"/>
        <end position="410"/>
    </location>
</feature>
<sequence>MCPTSHDVNDLSELKEEVSSQDKPAALDRTVWRKLDIWILPLCTAFFLLSAVDRTNIANARVAGLQTSLGISNYQARQRFVLYVVTQLPATLLFKYVGPNLMIPAMAISWGLVCAAQGFVHNYSGLLACRIFLGLVEGGLPPGIILYLSFFYPRKWLQIRIAVFNATTALASAFSGLLAAAIDQLQVGGRPGWAWIFILEGIFTIVFGAISYFLIPCSPKTASFLTEKERAHVVSALKYDGSVSEVDENDKFNWREIVRAAKSPHVWCLAVMSFLNGTLLLGLVYFEPQIVVGLGYTGNRAQLMSVPPFAVTFVVAISTALVSDRYQCRGYTVIFLSLLNVIGFTMFYVSTSNRIRYISLFFAVSGTLSTLPALMTWVANNSTPHTRRATAVAIFAVNIELGGILATWLLGSLSPAPNYTSATITFIVMSILLVVFSTANLVYLSRENRLKAERRLRMTKEEEPEDLGDRSAWFIYKL</sequence>
<dbReference type="SUPFAM" id="SSF103473">
    <property type="entry name" value="MFS general substrate transporter"/>
    <property type="match status" value="1"/>
</dbReference>
<reference evidence="8" key="2">
    <citation type="journal article" date="2020" name="Nat. Commun.">
        <title>Large-scale genome sequencing of mycorrhizal fungi provides insights into the early evolution of symbiotic traits.</title>
        <authorList>
            <person name="Miyauchi S."/>
            <person name="Kiss E."/>
            <person name="Kuo A."/>
            <person name="Drula E."/>
            <person name="Kohler A."/>
            <person name="Sanchez-Garcia M."/>
            <person name="Morin E."/>
            <person name="Andreopoulos B."/>
            <person name="Barry K.W."/>
            <person name="Bonito G."/>
            <person name="Buee M."/>
            <person name="Carver A."/>
            <person name="Chen C."/>
            <person name="Cichocki N."/>
            <person name="Clum A."/>
            <person name="Culley D."/>
            <person name="Crous P.W."/>
            <person name="Fauchery L."/>
            <person name="Girlanda M."/>
            <person name="Hayes R.D."/>
            <person name="Keri Z."/>
            <person name="LaButti K."/>
            <person name="Lipzen A."/>
            <person name="Lombard V."/>
            <person name="Magnuson J."/>
            <person name="Maillard F."/>
            <person name="Murat C."/>
            <person name="Nolan M."/>
            <person name="Ohm R.A."/>
            <person name="Pangilinan J."/>
            <person name="Pereira M.F."/>
            <person name="Perotto S."/>
            <person name="Peter M."/>
            <person name="Pfister S."/>
            <person name="Riley R."/>
            <person name="Sitrit Y."/>
            <person name="Stielow J.B."/>
            <person name="Szollosi G."/>
            <person name="Zifcakova L."/>
            <person name="Stursova M."/>
            <person name="Spatafora J.W."/>
            <person name="Tedersoo L."/>
            <person name="Vaario L.M."/>
            <person name="Yamada A."/>
            <person name="Yan M."/>
            <person name="Wang P."/>
            <person name="Xu J."/>
            <person name="Bruns T."/>
            <person name="Baldrian P."/>
            <person name="Vilgalys R."/>
            <person name="Dunand C."/>
            <person name="Henrissat B."/>
            <person name="Grigoriev I.V."/>
            <person name="Hibbett D."/>
            <person name="Nagy L.G."/>
            <person name="Martin F.M."/>
        </authorList>
    </citation>
    <scope>NUCLEOTIDE SEQUENCE</scope>
    <source>
        <strain evidence="8">BED1</strain>
    </source>
</reference>
<feature type="transmembrane region" description="Helical" evidence="6">
    <location>
        <begin position="422"/>
        <end position="444"/>
    </location>
</feature>
<dbReference type="Pfam" id="PF07690">
    <property type="entry name" value="MFS_1"/>
    <property type="match status" value="1"/>
</dbReference>
<accession>A0AAD4BM80</accession>
<keyword evidence="2" id="KW-0813">Transport</keyword>
<keyword evidence="4 6" id="KW-1133">Transmembrane helix</keyword>
<keyword evidence="5 6" id="KW-0472">Membrane</keyword>
<evidence type="ECO:0000256" key="2">
    <source>
        <dbReference type="ARBA" id="ARBA00022448"/>
    </source>
</evidence>
<name>A0AAD4BM80_BOLED</name>
<feature type="transmembrane region" description="Helical" evidence="6">
    <location>
        <begin position="330"/>
        <end position="349"/>
    </location>
</feature>
<feature type="transmembrane region" description="Helical" evidence="6">
    <location>
        <begin position="306"/>
        <end position="323"/>
    </location>
</feature>
<dbReference type="GO" id="GO:0016020">
    <property type="term" value="C:membrane"/>
    <property type="evidence" value="ECO:0007669"/>
    <property type="project" value="UniProtKB-SubCell"/>
</dbReference>
<evidence type="ECO:0000256" key="3">
    <source>
        <dbReference type="ARBA" id="ARBA00022692"/>
    </source>
</evidence>
<dbReference type="Gene3D" id="1.20.1250.20">
    <property type="entry name" value="MFS general substrate transporter like domains"/>
    <property type="match status" value="2"/>
</dbReference>
<dbReference type="AlphaFoldDB" id="A0AAD4BM80"/>
<feature type="transmembrane region" description="Helical" evidence="6">
    <location>
        <begin position="162"/>
        <end position="182"/>
    </location>
</feature>
<dbReference type="InterPro" id="IPR036259">
    <property type="entry name" value="MFS_trans_sf"/>
</dbReference>
<feature type="transmembrane region" description="Helical" evidence="6">
    <location>
        <begin position="35"/>
        <end position="52"/>
    </location>
</feature>
<evidence type="ECO:0000256" key="5">
    <source>
        <dbReference type="ARBA" id="ARBA00023136"/>
    </source>
</evidence>
<organism evidence="8 9">
    <name type="scientific">Boletus edulis BED1</name>
    <dbReference type="NCBI Taxonomy" id="1328754"/>
    <lineage>
        <taxon>Eukaryota</taxon>
        <taxon>Fungi</taxon>
        <taxon>Dikarya</taxon>
        <taxon>Basidiomycota</taxon>
        <taxon>Agaricomycotina</taxon>
        <taxon>Agaricomycetes</taxon>
        <taxon>Agaricomycetidae</taxon>
        <taxon>Boletales</taxon>
        <taxon>Boletineae</taxon>
        <taxon>Boletaceae</taxon>
        <taxon>Boletoideae</taxon>
        <taxon>Boletus</taxon>
    </lineage>
</organism>
<dbReference type="EMBL" id="WHUW01000028">
    <property type="protein sequence ID" value="KAF8434513.1"/>
    <property type="molecule type" value="Genomic_DNA"/>
</dbReference>
<dbReference type="InterPro" id="IPR011701">
    <property type="entry name" value="MFS"/>
</dbReference>
<protein>
    <submittedName>
        <fullName evidence="8">Major facilitator superfamily domain-containing protein</fullName>
    </submittedName>
</protein>
<evidence type="ECO:0000256" key="1">
    <source>
        <dbReference type="ARBA" id="ARBA00004141"/>
    </source>
</evidence>
<evidence type="ECO:0000259" key="7">
    <source>
        <dbReference type="PROSITE" id="PS50850"/>
    </source>
</evidence>
<feature type="transmembrane region" description="Helical" evidence="6">
    <location>
        <begin position="194"/>
        <end position="215"/>
    </location>
</feature>
<reference evidence="8" key="1">
    <citation type="submission" date="2019-10" db="EMBL/GenBank/DDBJ databases">
        <authorList>
            <consortium name="DOE Joint Genome Institute"/>
            <person name="Kuo A."/>
            <person name="Miyauchi S."/>
            <person name="Kiss E."/>
            <person name="Drula E."/>
            <person name="Kohler A."/>
            <person name="Sanchez-Garcia M."/>
            <person name="Andreopoulos B."/>
            <person name="Barry K.W."/>
            <person name="Bonito G."/>
            <person name="Buee M."/>
            <person name="Carver A."/>
            <person name="Chen C."/>
            <person name="Cichocki N."/>
            <person name="Clum A."/>
            <person name="Culley D."/>
            <person name="Crous P.W."/>
            <person name="Fauchery L."/>
            <person name="Girlanda M."/>
            <person name="Hayes R."/>
            <person name="Keri Z."/>
            <person name="LaButti K."/>
            <person name="Lipzen A."/>
            <person name="Lombard V."/>
            <person name="Magnuson J."/>
            <person name="Maillard F."/>
            <person name="Morin E."/>
            <person name="Murat C."/>
            <person name="Nolan M."/>
            <person name="Ohm R."/>
            <person name="Pangilinan J."/>
            <person name="Pereira M."/>
            <person name="Perotto S."/>
            <person name="Peter M."/>
            <person name="Riley R."/>
            <person name="Sitrit Y."/>
            <person name="Stielow B."/>
            <person name="Szollosi G."/>
            <person name="Zifcakova L."/>
            <person name="Stursova M."/>
            <person name="Spatafora J.W."/>
            <person name="Tedersoo L."/>
            <person name="Vaario L.-M."/>
            <person name="Yamada A."/>
            <person name="Yan M."/>
            <person name="Wang P."/>
            <person name="Xu J."/>
            <person name="Bruns T."/>
            <person name="Baldrian P."/>
            <person name="Vilgalys R."/>
            <person name="Henrissat B."/>
            <person name="Grigoriev I.V."/>
            <person name="Hibbett D."/>
            <person name="Nagy L.G."/>
            <person name="Martin F.M."/>
        </authorList>
    </citation>
    <scope>NUCLEOTIDE SEQUENCE</scope>
    <source>
        <strain evidence="8">BED1</strain>
    </source>
</reference>
<evidence type="ECO:0000256" key="6">
    <source>
        <dbReference type="SAM" id="Phobius"/>
    </source>
</evidence>
<dbReference type="GO" id="GO:0022857">
    <property type="term" value="F:transmembrane transporter activity"/>
    <property type="evidence" value="ECO:0007669"/>
    <property type="project" value="InterPro"/>
</dbReference>
<comment type="caution">
    <text evidence="8">The sequence shown here is derived from an EMBL/GenBank/DDBJ whole genome shotgun (WGS) entry which is preliminary data.</text>
</comment>
<dbReference type="PANTHER" id="PTHR43791">
    <property type="entry name" value="PERMEASE-RELATED"/>
    <property type="match status" value="1"/>
</dbReference>
<evidence type="ECO:0000256" key="4">
    <source>
        <dbReference type="ARBA" id="ARBA00022989"/>
    </source>
</evidence>
<gene>
    <name evidence="8" type="ORF">L210DRAFT_862404</name>
</gene>
<evidence type="ECO:0000313" key="8">
    <source>
        <dbReference type="EMBL" id="KAF8434513.1"/>
    </source>
</evidence>
<dbReference type="Proteomes" id="UP001194468">
    <property type="component" value="Unassembled WGS sequence"/>
</dbReference>
<feature type="transmembrane region" description="Helical" evidence="6">
    <location>
        <begin position="131"/>
        <end position="150"/>
    </location>
</feature>
<dbReference type="PROSITE" id="PS50850">
    <property type="entry name" value="MFS"/>
    <property type="match status" value="1"/>
</dbReference>